<accession>A0A8H4KTV2</accession>
<dbReference type="SUPFAM" id="SSF52833">
    <property type="entry name" value="Thioredoxin-like"/>
    <property type="match status" value="1"/>
</dbReference>
<dbReference type="GO" id="GO:0051537">
    <property type="term" value="F:2 iron, 2 sulfur cluster binding"/>
    <property type="evidence" value="ECO:0007669"/>
    <property type="project" value="TreeGrafter"/>
</dbReference>
<dbReference type="PANTHER" id="PTHR10293:SF73">
    <property type="entry name" value="GLUTAREDOXIN-3"/>
    <property type="match status" value="1"/>
</dbReference>
<reference evidence="5" key="1">
    <citation type="submission" date="2020-01" db="EMBL/GenBank/DDBJ databases">
        <title>Identification and distribution of gene clusters putatively required for synthesis of sphingolipid metabolism inhibitors in phylogenetically diverse species of the filamentous fungus Fusarium.</title>
        <authorList>
            <person name="Kim H.-S."/>
            <person name="Busman M."/>
            <person name="Brown D.W."/>
            <person name="Divon H."/>
            <person name="Uhlig S."/>
            <person name="Proctor R.H."/>
        </authorList>
    </citation>
    <scope>NUCLEOTIDE SEQUENCE</scope>
    <source>
        <strain evidence="5">NRRL 53441</strain>
    </source>
</reference>
<comment type="caution">
    <text evidence="5">The sequence shown here is derived from an EMBL/GenBank/DDBJ whole genome shotgun (WGS) entry which is preliminary data.</text>
</comment>
<dbReference type="Gene3D" id="3.40.30.10">
    <property type="entry name" value="Glutaredoxin"/>
    <property type="match status" value="1"/>
</dbReference>
<dbReference type="AlphaFoldDB" id="A0A8H4KTV2"/>
<dbReference type="InterPro" id="IPR033658">
    <property type="entry name" value="GRX_PICOT-like"/>
</dbReference>
<dbReference type="GO" id="GO:0005829">
    <property type="term" value="C:cytosol"/>
    <property type="evidence" value="ECO:0007669"/>
    <property type="project" value="TreeGrafter"/>
</dbReference>
<gene>
    <name evidence="5" type="ORF">F53441_2097</name>
</gene>
<dbReference type="EMBL" id="JAADJG010000087">
    <property type="protein sequence ID" value="KAF4455573.1"/>
    <property type="molecule type" value="Genomic_DNA"/>
</dbReference>
<evidence type="ECO:0000256" key="3">
    <source>
        <dbReference type="ARBA" id="ARBA00023014"/>
    </source>
</evidence>
<dbReference type="GO" id="GO:0005634">
    <property type="term" value="C:nucleus"/>
    <property type="evidence" value="ECO:0007669"/>
    <property type="project" value="TreeGrafter"/>
</dbReference>
<dbReference type="PANTHER" id="PTHR10293">
    <property type="entry name" value="GLUTAREDOXIN FAMILY MEMBER"/>
    <property type="match status" value="1"/>
</dbReference>
<dbReference type="GO" id="GO:0006879">
    <property type="term" value="P:intracellular iron ion homeostasis"/>
    <property type="evidence" value="ECO:0007669"/>
    <property type="project" value="TreeGrafter"/>
</dbReference>
<dbReference type="InterPro" id="IPR002109">
    <property type="entry name" value="Glutaredoxin"/>
</dbReference>
<dbReference type="Pfam" id="PF00462">
    <property type="entry name" value="Glutaredoxin"/>
    <property type="match status" value="1"/>
</dbReference>
<dbReference type="PROSITE" id="PS51354">
    <property type="entry name" value="GLUTAREDOXIN_2"/>
    <property type="match status" value="1"/>
</dbReference>
<dbReference type="Proteomes" id="UP000605986">
    <property type="component" value="Unassembled WGS sequence"/>
</dbReference>
<dbReference type="InterPro" id="IPR004480">
    <property type="entry name" value="Monothiol_GRX-rel"/>
</dbReference>
<protein>
    <submittedName>
        <fullName evidence="5">Putative thioredoxin</fullName>
    </submittedName>
</protein>
<name>A0A8H4KTV2_9HYPO</name>
<organism evidence="5 6">
    <name type="scientific">Fusarium austroafricanum</name>
    <dbReference type="NCBI Taxonomy" id="2364996"/>
    <lineage>
        <taxon>Eukaryota</taxon>
        <taxon>Fungi</taxon>
        <taxon>Dikarya</taxon>
        <taxon>Ascomycota</taxon>
        <taxon>Pezizomycotina</taxon>
        <taxon>Sordariomycetes</taxon>
        <taxon>Hypocreomycetidae</taxon>
        <taxon>Hypocreales</taxon>
        <taxon>Nectriaceae</taxon>
        <taxon>Fusarium</taxon>
        <taxon>Fusarium concolor species complex</taxon>
    </lineage>
</organism>
<dbReference type="InterPro" id="IPR036249">
    <property type="entry name" value="Thioredoxin-like_sf"/>
</dbReference>
<dbReference type="GO" id="GO:0015036">
    <property type="term" value="F:disulfide oxidoreductase activity"/>
    <property type="evidence" value="ECO:0007669"/>
    <property type="project" value="UniProtKB-ARBA"/>
</dbReference>
<evidence type="ECO:0000259" key="4">
    <source>
        <dbReference type="Pfam" id="PF00462"/>
    </source>
</evidence>
<dbReference type="FunFam" id="3.40.30.10:FF:000012">
    <property type="entry name" value="Monothiol glutaredoxin"/>
    <property type="match status" value="1"/>
</dbReference>
<keyword evidence="1" id="KW-0479">Metal-binding</keyword>
<evidence type="ECO:0000313" key="5">
    <source>
        <dbReference type="EMBL" id="KAF4455573.1"/>
    </source>
</evidence>
<evidence type="ECO:0000256" key="2">
    <source>
        <dbReference type="ARBA" id="ARBA00023004"/>
    </source>
</evidence>
<dbReference type="OrthoDB" id="415696at2759"/>
<evidence type="ECO:0000256" key="1">
    <source>
        <dbReference type="ARBA" id="ARBA00022723"/>
    </source>
</evidence>
<keyword evidence="2" id="KW-0408">Iron</keyword>
<feature type="domain" description="Glutaredoxin" evidence="4">
    <location>
        <begin position="32"/>
        <end position="96"/>
    </location>
</feature>
<evidence type="ECO:0000313" key="6">
    <source>
        <dbReference type="Proteomes" id="UP000605986"/>
    </source>
</evidence>
<keyword evidence="6" id="KW-1185">Reference proteome</keyword>
<sequence length="133" mass="15038">MAQSQSSDTSDPIESKEALVSRLRKLVDKASVMLFMKGTPKFPVCRFSRRIIRVLNDHGIIYDSSNVLTDEAVRQGMKEFADWPTFPQLWVDGELVGGLDIVKEKSNTTPDFLSQYSVQKDATEDLKVKIENL</sequence>
<proteinExistence type="predicted"/>
<keyword evidence="3" id="KW-0411">Iron-sulfur</keyword>
<dbReference type="GO" id="GO:0046872">
    <property type="term" value="F:metal ion binding"/>
    <property type="evidence" value="ECO:0007669"/>
    <property type="project" value="UniProtKB-KW"/>
</dbReference>
<dbReference type="CDD" id="cd03028">
    <property type="entry name" value="GRX_PICOT_like"/>
    <property type="match status" value="1"/>
</dbReference>